<dbReference type="EMBL" id="RIBY02002034">
    <property type="protein sequence ID" value="KAH9826072.1"/>
    <property type="molecule type" value="Genomic_DNA"/>
</dbReference>
<reference evidence="2 3" key="1">
    <citation type="journal article" date="2018" name="IMA Fungus">
        <title>IMA Genome-F 10: Nine draft genome sequences of Claviceps purpurea s.lat., including C. arundinis, C. humidiphila, and C. cf. spartinae, pseudomolecules for the pitch canker pathogen Fusarium circinatum, draft genome of Davidsoniella eucalypti, Grosmannia galeiformis, Quambalaria eucalypti, and Teratosphaeria destructans.</title>
        <authorList>
            <person name="Wingfield B.D."/>
            <person name="Liu M."/>
            <person name="Nguyen H.D."/>
            <person name="Lane F.A."/>
            <person name="Morgan S.W."/>
            <person name="De Vos L."/>
            <person name="Wilken P.M."/>
            <person name="Duong T.A."/>
            <person name="Aylward J."/>
            <person name="Coetzee M.P."/>
            <person name="Dadej K."/>
            <person name="De Beer Z.W."/>
            <person name="Findlay W."/>
            <person name="Havenga M."/>
            <person name="Kolarik M."/>
            <person name="Menzies J.G."/>
            <person name="Naidoo K."/>
            <person name="Pochopski O."/>
            <person name="Shoukouhi P."/>
            <person name="Santana Q.C."/>
            <person name="Seifert K.A."/>
            <person name="Soal N."/>
            <person name="Steenkamp E.T."/>
            <person name="Tatham C.T."/>
            <person name="van der Nest M.A."/>
            <person name="Wingfield M.J."/>
        </authorList>
    </citation>
    <scope>NUCLEOTIDE SEQUENCE [LARGE SCALE GENOMIC DNA]</scope>
    <source>
        <strain evidence="2">CMW44962</strain>
    </source>
</reference>
<name>A0A9W7W0R4_9PEZI</name>
<sequence length="127" mass="14156">MHLPLLFTVSLWLLTPSAYAHDPDELEARGAGCENDQVKFCQCVDVATQFATPIYNKKATQQACGAYPVRDGTPQFTFDDHIDLCWDKTGVEGKHRPFCGDVFANRCPGERTYGSCADKPDDPQFVH</sequence>
<proteinExistence type="predicted"/>
<keyword evidence="1" id="KW-0732">Signal</keyword>
<evidence type="ECO:0000313" key="3">
    <source>
        <dbReference type="Proteomes" id="UP001138500"/>
    </source>
</evidence>
<dbReference type="AlphaFoldDB" id="A0A9W7W0R4"/>
<evidence type="ECO:0000313" key="2">
    <source>
        <dbReference type="EMBL" id="KAH9826072.1"/>
    </source>
</evidence>
<organism evidence="2 3">
    <name type="scientific">Teratosphaeria destructans</name>
    <dbReference type="NCBI Taxonomy" id="418781"/>
    <lineage>
        <taxon>Eukaryota</taxon>
        <taxon>Fungi</taxon>
        <taxon>Dikarya</taxon>
        <taxon>Ascomycota</taxon>
        <taxon>Pezizomycotina</taxon>
        <taxon>Dothideomycetes</taxon>
        <taxon>Dothideomycetidae</taxon>
        <taxon>Mycosphaerellales</taxon>
        <taxon>Teratosphaeriaceae</taxon>
        <taxon>Teratosphaeria</taxon>
    </lineage>
</organism>
<reference evidence="2 3" key="2">
    <citation type="journal article" date="2021" name="Curr. Genet.">
        <title>Genetic response to nitrogen starvation in the aggressive Eucalyptus foliar pathogen Teratosphaeria destructans.</title>
        <authorList>
            <person name="Havenga M."/>
            <person name="Wingfield B.D."/>
            <person name="Wingfield M.J."/>
            <person name="Dreyer L.L."/>
            <person name="Roets F."/>
            <person name="Aylward J."/>
        </authorList>
    </citation>
    <scope>NUCLEOTIDE SEQUENCE [LARGE SCALE GENOMIC DNA]</scope>
    <source>
        <strain evidence="2">CMW44962</strain>
    </source>
</reference>
<keyword evidence="3" id="KW-1185">Reference proteome</keyword>
<protein>
    <submittedName>
        <fullName evidence="2">Uncharacterized protein</fullName>
    </submittedName>
</protein>
<gene>
    <name evidence="2" type="ORF">Tdes44962_MAKER03724</name>
</gene>
<comment type="caution">
    <text evidence="2">The sequence shown here is derived from an EMBL/GenBank/DDBJ whole genome shotgun (WGS) entry which is preliminary data.</text>
</comment>
<feature type="chain" id="PRO_5040852046" evidence="1">
    <location>
        <begin position="21"/>
        <end position="127"/>
    </location>
</feature>
<dbReference type="OrthoDB" id="10290891at2759"/>
<accession>A0A9W7W0R4</accession>
<feature type="signal peptide" evidence="1">
    <location>
        <begin position="1"/>
        <end position="20"/>
    </location>
</feature>
<evidence type="ECO:0000256" key="1">
    <source>
        <dbReference type="SAM" id="SignalP"/>
    </source>
</evidence>
<dbReference type="Proteomes" id="UP001138500">
    <property type="component" value="Unassembled WGS sequence"/>
</dbReference>